<evidence type="ECO:0000256" key="3">
    <source>
        <dbReference type="ARBA" id="ARBA00023239"/>
    </source>
</evidence>
<dbReference type="GO" id="GO:0005737">
    <property type="term" value="C:cytoplasm"/>
    <property type="evidence" value="ECO:0007669"/>
    <property type="project" value="TreeGrafter"/>
</dbReference>
<reference evidence="5" key="2">
    <citation type="submission" date="2020-09" db="EMBL/GenBank/DDBJ databases">
        <authorList>
            <person name="Sun Q."/>
            <person name="Zhou Y."/>
        </authorList>
    </citation>
    <scope>NUCLEOTIDE SEQUENCE</scope>
    <source>
        <strain evidence="5">CGMCC 1.12195</strain>
    </source>
</reference>
<keyword evidence="6" id="KW-1185">Reference proteome</keyword>
<evidence type="ECO:0000313" key="6">
    <source>
        <dbReference type="Proteomes" id="UP000660862"/>
    </source>
</evidence>
<dbReference type="InterPro" id="IPR040442">
    <property type="entry name" value="Pyrv_kinase-like_dom_sf"/>
</dbReference>
<proteinExistence type="inferred from homology"/>
<dbReference type="AlphaFoldDB" id="A0A917M1J4"/>
<protein>
    <submittedName>
        <fullName evidence="5">Siderophore biosynthesis protein SbnG</fullName>
    </submittedName>
</protein>
<name>A0A917M1J4_9SPHI</name>
<reference evidence="5" key="1">
    <citation type="journal article" date="2014" name="Int. J. Syst. Evol. Microbiol.">
        <title>Complete genome sequence of Corynebacterium casei LMG S-19264T (=DSM 44701T), isolated from a smear-ripened cheese.</title>
        <authorList>
            <consortium name="US DOE Joint Genome Institute (JGI-PGF)"/>
            <person name="Walter F."/>
            <person name="Albersmeier A."/>
            <person name="Kalinowski J."/>
            <person name="Ruckert C."/>
        </authorList>
    </citation>
    <scope>NUCLEOTIDE SEQUENCE</scope>
    <source>
        <strain evidence="5">CGMCC 1.12195</strain>
    </source>
</reference>
<feature type="domain" description="HpcH/HpaI aldolase/citrate lyase" evidence="4">
    <location>
        <begin position="21"/>
        <end position="237"/>
    </location>
</feature>
<comment type="similarity">
    <text evidence="1">Belongs to the HpcH/HpaI aldolase family.</text>
</comment>
<dbReference type="GO" id="GO:0046872">
    <property type="term" value="F:metal ion binding"/>
    <property type="evidence" value="ECO:0007669"/>
    <property type="project" value="UniProtKB-KW"/>
</dbReference>
<dbReference type="Gene3D" id="3.20.20.60">
    <property type="entry name" value="Phosphoenolpyruvate-binding domains"/>
    <property type="match status" value="1"/>
</dbReference>
<dbReference type="SUPFAM" id="SSF51621">
    <property type="entry name" value="Phosphoenolpyruvate/pyruvate domain"/>
    <property type="match status" value="1"/>
</dbReference>
<organism evidence="5 6">
    <name type="scientific">Parapedobacter pyrenivorans</name>
    <dbReference type="NCBI Taxonomy" id="1305674"/>
    <lineage>
        <taxon>Bacteria</taxon>
        <taxon>Pseudomonadati</taxon>
        <taxon>Bacteroidota</taxon>
        <taxon>Sphingobacteriia</taxon>
        <taxon>Sphingobacteriales</taxon>
        <taxon>Sphingobacteriaceae</taxon>
        <taxon>Parapedobacter</taxon>
    </lineage>
</organism>
<dbReference type="Proteomes" id="UP000660862">
    <property type="component" value="Unassembled WGS sequence"/>
</dbReference>
<dbReference type="RefSeq" id="WP_229738488.1">
    <property type="nucleotide sequence ID" value="NZ_BMER01000001.1"/>
</dbReference>
<keyword evidence="3" id="KW-0456">Lyase</keyword>
<dbReference type="PANTHER" id="PTHR30502">
    <property type="entry name" value="2-KETO-3-DEOXY-L-RHAMNONATE ALDOLASE"/>
    <property type="match status" value="1"/>
</dbReference>
<evidence type="ECO:0000313" key="5">
    <source>
        <dbReference type="EMBL" id="GGG73249.1"/>
    </source>
</evidence>
<dbReference type="GO" id="GO:0016832">
    <property type="term" value="F:aldehyde-lyase activity"/>
    <property type="evidence" value="ECO:0007669"/>
    <property type="project" value="TreeGrafter"/>
</dbReference>
<evidence type="ECO:0000256" key="2">
    <source>
        <dbReference type="ARBA" id="ARBA00022723"/>
    </source>
</evidence>
<dbReference type="InterPro" id="IPR050251">
    <property type="entry name" value="HpcH-HpaI_aldolase"/>
</dbReference>
<dbReference type="InterPro" id="IPR015813">
    <property type="entry name" value="Pyrv/PenolPyrv_kinase-like_dom"/>
</dbReference>
<sequence>MRTSKVLQRLRDGQIASCFKVNLKDAQVVEIAALSGFDCIWVDLEHIGQDWSIINAHVWATKAHGVDLMVRVPRGPYSDYIKPLEMDATGILVPHIMGLEDAKKVIHMTRFHPIGRRPIDGGNADGSYTMLDFNEYLTSANRERFIALQIEDPEPLAELEGIAQLDGFDMLFFGPGDFSQGIGVPGQWDHPLLIETRIRVAEVANKYGKFAATVGSVANLQELLDMGYHFVSVGADVVGLKNYCQDIVKTFGKTGETGKSYLEQS</sequence>
<comment type="caution">
    <text evidence="5">The sequence shown here is derived from an EMBL/GenBank/DDBJ whole genome shotgun (WGS) entry which is preliminary data.</text>
</comment>
<dbReference type="InterPro" id="IPR005000">
    <property type="entry name" value="Aldolase/citrate-lyase_domain"/>
</dbReference>
<keyword evidence="2" id="KW-0479">Metal-binding</keyword>
<dbReference type="PANTHER" id="PTHR30502:SF0">
    <property type="entry name" value="PHOSPHOENOLPYRUVATE CARBOXYLASE FAMILY PROTEIN"/>
    <property type="match status" value="1"/>
</dbReference>
<dbReference type="Pfam" id="PF03328">
    <property type="entry name" value="HpcH_HpaI"/>
    <property type="match status" value="1"/>
</dbReference>
<accession>A0A917M1J4</accession>
<evidence type="ECO:0000256" key="1">
    <source>
        <dbReference type="ARBA" id="ARBA00005568"/>
    </source>
</evidence>
<gene>
    <name evidence="5" type="ORF">GCM10007415_00790</name>
</gene>
<evidence type="ECO:0000259" key="4">
    <source>
        <dbReference type="Pfam" id="PF03328"/>
    </source>
</evidence>
<dbReference type="EMBL" id="BMER01000001">
    <property type="protein sequence ID" value="GGG73249.1"/>
    <property type="molecule type" value="Genomic_DNA"/>
</dbReference>